<evidence type="ECO:0000313" key="1">
    <source>
        <dbReference type="EMBL" id="KIL60405.1"/>
    </source>
</evidence>
<gene>
    <name evidence="1" type="ORF">M378DRAFT_919647</name>
</gene>
<keyword evidence="2" id="KW-1185">Reference proteome</keyword>
<dbReference type="InParanoid" id="A0A0C2SC03"/>
<dbReference type="Proteomes" id="UP000054549">
    <property type="component" value="Unassembled WGS sequence"/>
</dbReference>
<accession>A0A0C2SC03</accession>
<sequence>MLSHETAIVALSVSKQMAETIESDWVSSNLVGRDVDEPSMHQASSFKLRASRTTQLDSYPMLCNSQEQRSRRLPGSSQHCCVHASSSLHIIAWANTSHSPSPCNTVPLVLCDMLIWRGDRLK</sequence>
<dbReference type="AlphaFoldDB" id="A0A0C2SC03"/>
<proteinExistence type="predicted"/>
<protein>
    <submittedName>
        <fullName evidence="1">Uncharacterized protein</fullName>
    </submittedName>
</protein>
<organism evidence="1 2">
    <name type="scientific">Amanita muscaria (strain Koide BX008)</name>
    <dbReference type="NCBI Taxonomy" id="946122"/>
    <lineage>
        <taxon>Eukaryota</taxon>
        <taxon>Fungi</taxon>
        <taxon>Dikarya</taxon>
        <taxon>Basidiomycota</taxon>
        <taxon>Agaricomycotina</taxon>
        <taxon>Agaricomycetes</taxon>
        <taxon>Agaricomycetidae</taxon>
        <taxon>Agaricales</taxon>
        <taxon>Pluteineae</taxon>
        <taxon>Amanitaceae</taxon>
        <taxon>Amanita</taxon>
    </lineage>
</organism>
<evidence type="ECO:0000313" key="2">
    <source>
        <dbReference type="Proteomes" id="UP000054549"/>
    </source>
</evidence>
<dbReference type="OrthoDB" id="2357318at2759"/>
<name>A0A0C2SC03_AMAMK</name>
<reference evidence="1 2" key="1">
    <citation type="submission" date="2014-04" db="EMBL/GenBank/DDBJ databases">
        <title>Evolutionary Origins and Diversification of the Mycorrhizal Mutualists.</title>
        <authorList>
            <consortium name="DOE Joint Genome Institute"/>
            <consortium name="Mycorrhizal Genomics Consortium"/>
            <person name="Kohler A."/>
            <person name="Kuo A."/>
            <person name="Nagy L.G."/>
            <person name="Floudas D."/>
            <person name="Copeland A."/>
            <person name="Barry K.W."/>
            <person name="Cichocki N."/>
            <person name="Veneault-Fourrey C."/>
            <person name="LaButti K."/>
            <person name="Lindquist E.A."/>
            <person name="Lipzen A."/>
            <person name="Lundell T."/>
            <person name="Morin E."/>
            <person name="Murat C."/>
            <person name="Riley R."/>
            <person name="Ohm R."/>
            <person name="Sun H."/>
            <person name="Tunlid A."/>
            <person name="Henrissat B."/>
            <person name="Grigoriev I.V."/>
            <person name="Hibbett D.S."/>
            <person name="Martin F."/>
        </authorList>
    </citation>
    <scope>NUCLEOTIDE SEQUENCE [LARGE SCALE GENOMIC DNA]</scope>
    <source>
        <strain evidence="1 2">Koide BX008</strain>
    </source>
</reference>
<dbReference type="HOGENOM" id="CLU_2026134_0_0_1"/>
<dbReference type="EMBL" id="KN818299">
    <property type="protein sequence ID" value="KIL60405.1"/>
    <property type="molecule type" value="Genomic_DNA"/>
</dbReference>